<dbReference type="InterPro" id="IPR036259">
    <property type="entry name" value="MFS_trans_sf"/>
</dbReference>
<gene>
    <name evidence="8" type="ORF">CCACVL1_22489</name>
</gene>
<keyword evidence="9" id="KW-1185">Reference proteome</keyword>
<evidence type="ECO:0000256" key="6">
    <source>
        <dbReference type="ARBA" id="ARBA00023136"/>
    </source>
</evidence>
<dbReference type="Proteomes" id="UP000188268">
    <property type="component" value="Unassembled WGS sequence"/>
</dbReference>
<protein>
    <submittedName>
        <fullName evidence="8">General substrate transporter</fullName>
    </submittedName>
</protein>
<evidence type="ECO:0000256" key="3">
    <source>
        <dbReference type="ARBA" id="ARBA00022448"/>
    </source>
</evidence>
<dbReference type="SUPFAM" id="SSF103473">
    <property type="entry name" value="MFS general substrate transporter"/>
    <property type="match status" value="1"/>
</dbReference>
<sequence length="197" mass="21702">MSLYITEYPDKVGSNRMEVWHSVANNLGTLTANLLGDYFASHYSYGWNVLIGSLSVPSLFLVIASFFIDDTPASLVLRGNLTKGKQVLTKIKGDEDVSGEFDKLLEDLDQLLIRVVLRSLKPYDLQEKKAAIGVIVLVSIYGMSYSSISGPLGLLKPTLPLEAQVMGTFLSISFTMLLSFLISQGNLFLICWLLENG</sequence>
<feature type="transmembrane region" description="Helical" evidence="7">
    <location>
        <begin position="130"/>
        <end position="148"/>
    </location>
</feature>
<evidence type="ECO:0000256" key="1">
    <source>
        <dbReference type="ARBA" id="ARBA00004370"/>
    </source>
</evidence>
<dbReference type="AlphaFoldDB" id="A0A1R3GYC0"/>
<comment type="caution">
    <text evidence="8">The sequence shown here is derived from an EMBL/GenBank/DDBJ whole genome shotgun (WGS) entry which is preliminary data.</text>
</comment>
<dbReference type="InterPro" id="IPR045262">
    <property type="entry name" value="STP/PLT_plant"/>
</dbReference>
<evidence type="ECO:0000313" key="8">
    <source>
        <dbReference type="EMBL" id="OMO63083.1"/>
    </source>
</evidence>
<dbReference type="Gramene" id="OMO63083">
    <property type="protein sequence ID" value="OMO63083"/>
    <property type="gene ID" value="CCACVL1_22489"/>
</dbReference>
<feature type="transmembrane region" description="Helical" evidence="7">
    <location>
        <begin position="168"/>
        <end position="194"/>
    </location>
</feature>
<keyword evidence="6 7" id="KW-0472">Membrane</keyword>
<organism evidence="8 9">
    <name type="scientific">Corchorus capsularis</name>
    <name type="common">Jute</name>
    <dbReference type="NCBI Taxonomy" id="210143"/>
    <lineage>
        <taxon>Eukaryota</taxon>
        <taxon>Viridiplantae</taxon>
        <taxon>Streptophyta</taxon>
        <taxon>Embryophyta</taxon>
        <taxon>Tracheophyta</taxon>
        <taxon>Spermatophyta</taxon>
        <taxon>Magnoliopsida</taxon>
        <taxon>eudicotyledons</taxon>
        <taxon>Gunneridae</taxon>
        <taxon>Pentapetalae</taxon>
        <taxon>rosids</taxon>
        <taxon>malvids</taxon>
        <taxon>Malvales</taxon>
        <taxon>Malvaceae</taxon>
        <taxon>Grewioideae</taxon>
        <taxon>Apeibeae</taxon>
        <taxon>Corchorus</taxon>
    </lineage>
</organism>
<dbReference type="PANTHER" id="PTHR23500">
    <property type="entry name" value="SOLUTE CARRIER FAMILY 2, FACILITATED GLUCOSE TRANSPORTER"/>
    <property type="match status" value="1"/>
</dbReference>
<accession>A0A1R3GYC0</accession>
<evidence type="ECO:0000256" key="5">
    <source>
        <dbReference type="ARBA" id="ARBA00022989"/>
    </source>
</evidence>
<dbReference type="GO" id="GO:0015144">
    <property type="term" value="F:carbohydrate transmembrane transporter activity"/>
    <property type="evidence" value="ECO:0007669"/>
    <property type="project" value="InterPro"/>
</dbReference>
<dbReference type="PANTHER" id="PTHR23500:SF371">
    <property type="entry name" value="OS07G0206600 PROTEIN"/>
    <property type="match status" value="1"/>
</dbReference>
<dbReference type="Pfam" id="PF00083">
    <property type="entry name" value="Sugar_tr"/>
    <property type="match status" value="1"/>
</dbReference>
<keyword evidence="3" id="KW-0813">Transport</keyword>
<proteinExistence type="inferred from homology"/>
<keyword evidence="4 7" id="KW-0812">Transmembrane</keyword>
<keyword evidence="5 7" id="KW-1133">Transmembrane helix</keyword>
<dbReference type="EMBL" id="AWWV01013035">
    <property type="protein sequence ID" value="OMO63083.1"/>
    <property type="molecule type" value="Genomic_DNA"/>
</dbReference>
<evidence type="ECO:0000256" key="4">
    <source>
        <dbReference type="ARBA" id="ARBA00022692"/>
    </source>
</evidence>
<dbReference type="InterPro" id="IPR005828">
    <property type="entry name" value="MFS_sugar_transport-like"/>
</dbReference>
<name>A0A1R3GYC0_COCAP</name>
<dbReference type="OrthoDB" id="10592259at2759"/>
<reference evidence="8 9" key="1">
    <citation type="submission" date="2013-09" db="EMBL/GenBank/DDBJ databases">
        <title>Corchorus capsularis genome sequencing.</title>
        <authorList>
            <person name="Alam M."/>
            <person name="Haque M.S."/>
            <person name="Islam M.S."/>
            <person name="Emdad E.M."/>
            <person name="Islam M.M."/>
            <person name="Ahmed B."/>
            <person name="Halim A."/>
            <person name="Hossen Q.M.M."/>
            <person name="Hossain M.Z."/>
            <person name="Ahmed R."/>
            <person name="Khan M.M."/>
            <person name="Islam R."/>
            <person name="Rashid M.M."/>
            <person name="Khan S.A."/>
            <person name="Rahman M.S."/>
            <person name="Alam M."/>
        </authorList>
    </citation>
    <scope>NUCLEOTIDE SEQUENCE [LARGE SCALE GENOMIC DNA]</scope>
    <source>
        <strain evidence="9">cv. CVL-1</strain>
        <tissue evidence="8">Whole seedling</tissue>
    </source>
</reference>
<comment type="subcellular location">
    <subcellularLocation>
        <location evidence="1">Membrane</location>
    </subcellularLocation>
</comment>
<comment type="similarity">
    <text evidence="2">Belongs to the major facilitator superfamily. Sugar transporter (TC 2.A.1.1) family.</text>
</comment>
<evidence type="ECO:0000256" key="7">
    <source>
        <dbReference type="SAM" id="Phobius"/>
    </source>
</evidence>
<dbReference type="Gene3D" id="1.20.1250.20">
    <property type="entry name" value="MFS general substrate transporter like domains"/>
    <property type="match status" value="1"/>
</dbReference>
<dbReference type="GO" id="GO:0016020">
    <property type="term" value="C:membrane"/>
    <property type="evidence" value="ECO:0007669"/>
    <property type="project" value="UniProtKB-SubCell"/>
</dbReference>
<evidence type="ECO:0000313" key="9">
    <source>
        <dbReference type="Proteomes" id="UP000188268"/>
    </source>
</evidence>
<evidence type="ECO:0000256" key="2">
    <source>
        <dbReference type="ARBA" id="ARBA00010992"/>
    </source>
</evidence>
<feature type="transmembrane region" description="Helical" evidence="7">
    <location>
        <begin position="45"/>
        <end position="68"/>
    </location>
</feature>